<dbReference type="EMBL" id="MZGX01000047">
    <property type="protein sequence ID" value="OPX41876.1"/>
    <property type="molecule type" value="Genomic_DNA"/>
</dbReference>
<keyword evidence="1" id="KW-0472">Membrane</keyword>
<evidence type="ECO:0000256" key="1">
    <source>
        <dbReference type="SAM" id="Phobius"/>
    </source>
</evidence>
<gene>
    <name evidence="2" type="ORF">CLHUN_42530</name>
</gene>
<keyword evidence="3" id="KW-1185">Reference proteome</keyword>
<keyword evidence="1" id="KW-1133">Transmembrane helix</keyword>
<comment type="caution">
    <text evidence="2">The sequence shown here is derived from an EMBL/GenBank/DDBJ whole genome shotgun (WGS) entry which is preliminary data.</text>
</comment>
<evidence type="ECO:0000313" key="2">
    <source>
        <dbReference type="EMBL" id="OPX41876.1"/>
    </source>
</evidence>
<feature type="transmembrane region" description="Helical" evidence="1">
    <location>
        <begin position="37"/>
        <end position="58"/>
    </location>
</feature>
<evidence type="ECO:0000313" key="3">
    <source>
        <dbReference type="Proteomes" id="UP000191554"/>
    </source>
</evidence>
<keyword evidence="1" id="KW-0812">Transmembrane</keyword>
<proteinExistence type="predicted"/>
<name>A0A1V4SEE4_RUMHU</name>
<feature type="transmembrane region" description="Helical" evidence="1">
    <location>
        <begin position="6"/>
        <end position="25"/>
    </location>
</feature>
<accession>A0A1V4SEE4</accession>
<protein>
    <submittedName>
        <fullName evidence="2">Uncharacterized protein</fullName>
    </submittedName>
</protein>
<reference evidence="2 3" key="1">
    <citation type="submission" date="2017-03" db="EMBL/GenBank/DDBJ databases">
        <title>Genome sequence of Clostridium hungatei DSM 14427.</title>
        <authorList>
            <person name="Poehlein A."/>
            <person name="Daniel R."/>
        </authorList>
    </citation>
    <scope>NUCLEOTIDE SEQUENCE [LARGE SCALE GENOMIC DNA]</scope>
    <source>
        <strain evidence="2 3">DSM 14427</strain>
    </source>
</reference>
<dbReference type="Proteomes" id="UP000191554">
    <property type="component" value="Unassembled WGS sequence"/>
</dbReference>
<dbReference type="AlphaFoldDB" id="A0A1V4SEE4"/>
<sequence length="59" mass="6810">MWNKVLLSILFLVVGNVICFIRLIVFGSFNLKEFKYFIIVINVGIIIFSILYISGIILK</sequence>
<organism evidence="2 3">
    <name type="scientific">Ruminiclostridium hungatei</name>
    <name type="common">Clostridium hungatei</name>
    <dbReference type="NCBI Taxonomy" id="48256"/>
    <lineage>
        <taxon>Bacteria</taxon>
        <taxon>Bacillati</taxon>
        <taxon>Bacillota</taxon>
        <taxon>Clostridia</taxon>
        <taxon>Eubacteriales</taxon>
        <taxon>Oscillospiraceae</taxon>
        <taxon>Ruminiclostridium</taxon>
    </lineage>
</organism>